<organism evidence="2">
    <name type="scientific">Myoviridae sp. ctPkm1</name>
    <dbReference type="NCBI Taxonomy" id="2825099"/>
    <lineage>
        <taxon>Viruses</taxon>
        <taxon>Duplodnaviria</taxon>
        <taxon>Heunggongvirae</taxon>
        <taxon>Uroviricota</taxon>
        <taxon>Caudoviricetes</taxon>
    </lineage>
</organism>
<sequence>MGKASKVGCSPSCRPVGSLGARGNGCRPRRPARWFRRFALPYSVSNYRFNYRSKRKKYPPPTHRTSSPASEHRQS</sequence>
<protein>
    <submittedName>
        <fullName evidence="2">Uncharacterized protein</fullName>
    </submittedName>
</protein>
<accession>A0A8S5TYE5</accession>
<evidence type="ECO:0000256" key="1">
    <source>
        <dbReference type="SAM" id="MobiDB-lite"/>
    </source>
</evidence>
<proteinExistence type="predicted"/>
<name>A0A8S5TYE5_9CAUD</name>
<dbReference type="EMBL" id="BK015960">
    <property type="protein sequence ID" value="DAF87202.1"/>
    <property type="molecule type" value="Genomic_DNA"/>
</dbReference>
<reference evidence="2" key="1">
    <citation type="journal article" date="2021" name="Proc. Natl. Acad. Sci. U.S.A.">
        <title>A Catalog of Tens of Thousands of Viruses from Human Metagenomes Reveals Hidden Associations with Chronic Diseases.</title>
        <authorList>
            <person name="Tisza M.J."/>
            <person name="Buck C.B."/>
        </authorList>
    </citation>
    <scope>NUCLEOTIDE SEQUENCE</scope>
    <source>
        <strain evidence="2">CtPkm1</strain>
    </source>
</reference>
<feature type="region of interest" description="Disordered" evidence="1">
    <location>
        <begin position="1"/>
        <end position="28"/>
    </location>
</feature>
<evidence type="ECO:0000313" key="2">
    <source>
        <dbReference type="EMBL" id="DAF87202.1"/>
    </source>
</evidence>
<feature type="region of interest" description="Disordered" evidence="1">
    <location>
        <begin position="53"/>
        <end position="75"/>
    </location>
</feature>